<dbReference type="InterPro" id="IPR025736">
    <property type="entry name" value="PucR_C-HTH_dom"/>
</dbReference>
<evidence type="ECO:0000256" key="1">
    <source>
        <dbReference type="ARBA" id="ARBA00006754"/>
    </source>
</evidence>
<gene>
    <name evidence="5" type="ORF">CUN51_05120</name>
</gene>
<dbReference type="EMBL" id="PGTK01000004">
    <property type="protein sequence ID" value="PJF31249.1"/>
    <property type="molecule type" value="Genomic_DNA"/>
</dbReference>
<feature type="domain" description="PucR C-terminal helix-turn-helix" evidence="3">
    <location>
        <begin position="495"/>
        <end position="553"/>
    </location>
</feature>
<dbReference type="Proteomes" id="UP000228921">
    <property type="component" value="Unassembled WGS sequence"/>
</dbReference>
<organism evidence="5 6">
    <name type="scientific">Candidatus Thermofonsia Clade 1 bacterium</name>
    <dbReference type="NCBI Taxonomy" id="2364210"/>
    <lineage>
        <taxon>Bacteria</taxon>
        <taxon>Bacillati</taxon>
        <taxon>Chloroflexota</taxon>
        <taxon>Candidatus Thermofontia</taxon>
        <taxon>Candidatus Thermofonsia Clade 1</taxon>
    </lineage>
</organism>
<dbReference type="InterPro" id="IPR042070">
    <property type="entry name" value="PucR_C-HTH_sf"/>
</dbReference>
<dbReference type="InterPro" id="IPR051448">
    <property type="entry name" value="CdaR-like_regulators"/>
</dbReference>
<dbReference type="Gene3D" id="3.30.450.40">
    <property type="match status" value="1"/>
</dbReference>
<dbReference type="PANTHER" id="PTHR33744">
    <property type="entry name" value="CARBOHYDRATE DIACID REGULATOR"/>
    <property type="match status" value="1"/>
</dbReference>
<evidence type="ECO:0000259" key="2">
    <source>
        <dbReference type="Pfam" id="PF07905"/>
    </source>
</evidence>
<dbReference type="InterPro" id="IPR041522">
    <property type="entry name" value="CdaR_GGDEF"/>
</dbReference>
<dbReference type="Pfam" id="PF07905">
    <property type="entry name" value="PucR"/>
    <property type="match status" value="1"/>
</dbReference>
<accession>A0A2M8P137</accession>
<evidence type="ECO:0000259" key="3">
    <source>
        <dbReference type="Pfam" id="PF13556"/>
    </source>
</evidence>
<evidence type="ECO:0000259" key="4">
    <source>
        <dbReference type="Pfam" id="PF17853"/>
    </source>
</evidence>
<proteinExistence type="inferred from homology"/>
<comment type="similarity">
    <text evidence="1">Belongs to the CdaR family.</text>
</comment>
<dbReference type="Pfam" id="PF17853">
    <property type="entry name" value="GGDEF_2"/>
    <property type="match status" value="1"/>
</dbReference>
<evidence type="ECO:0000313" key="6">
    <source>
        <dbReference type="Proteomes" id="UP000228921"/>
    </source>
</evidence>
<reference evidence="5 6" key="1">
    <citation type="submission" date="2017-11" db="EMBL/GenBank/DDBJ databases">
        <title>Evolution of Phototrophy in the Chloroflexi Phylum Driven by Horizontal Gene Transfer.</title>
        <authorList>
            <person name="Ward L.M."/>
            <person name="Hemp J."/>
            <person name="Shih P.M."/>
            <person name="Mcglynn S.E."/>
            <person name="Fischer W."/>
        </authorList>
    </citation>
    <scope>NUCLEOTIDE SEQUENCE [LARGE SCALE GENOMIC DNA]</scope>
    <source>
        <strain evidence="5">CP2_2F</strain>
    </source>
</reference>
<dbReference type="Gene3D" id="1.10.10.2840">
    <property type="entry name" value="PucR C-terminal helix-turn-helix domain"/>
    <property type="match status" value="1"/>
</dbReference>
<evidence type="ECO:0000313" key="5">
    <source>
        <dbReference type="EMBL" id="PJF31249.1"/>
    </source>
</evidence>
<dbReference type="InterPro" id="IPR012914">
    <property type="entry name" value="PucR_dom"/>
</dbReference>
<name>A0A2M8P137_9CHLR</name>
<evidence type="ECO:0008006" key="7">
    <source>
        <dbReference type="Google" id="ProtNLM"/>
    </source>
</evidence>
<comment type="caution">
    <text evidence="5">The sequence shown here is derived from an EMBL/GenBank/DDBJ whole genome shotgun (WGS) entry which is preliminary data.</text>
</comment>
<sequence>MGHGAQLARRVEDRSLRMAEKATPLTVAEICRLALPLNTQVLAAHSALDRPVRWALTVSGDAPLPYLEGDELLLVAPAEQPCEPSAFIAACQRAKVAGLIVLPPVDPLLIALAEAERLPLIALPQGSRLRDVERLIVGLLIDRQGHFERRSAQIYEQLIEIATANVGLEGIAEALSEFLHKGIVVQDKYMRVQACIVPPELANDWESVLNLLKDRTKLPQALSDRHRLPRHTAITYSQTLRSDGVSRLVTPIVSQGVGRGYLSAVTRSAPFTELDRLVLQHGATICALEMARRKTISEAEKRLRGNFLTSLLAGAFTEAEALAEGDRFRHDMSLPHVAMVMAWQGEPHPSMRRLETLVNTVIQNRRAQALVYVLDHQLGLFFAADPRNPSTLVAQGRAFAEAVIEAARSEHQQARLAIGIGSVAERISEWNESYRAAEDAARIARCLNAEKPLYTADLGIYTLLTRPMLRDDLIALRDKMIGNLLNHDERQRTDLLQTLEAFFESHGNATQTADRLSVHRNTLFYRMSRIQDILKLDLNQTDVRLAVHLALKIHRLLGNEEESRARRGST</sequence>
<feature type="domain" description="Purine catabolism PurC-like" evidence="2">
    <location>
        <begin position="38"/>
        <end position="137"/>
    </location>
</feature>
<dbReference type="Pfam" id="PF13556">
    <property type="entry name" value="HTH_30"/>
    <property type="match status" value="1"/>
</dbReference>
<dbReference type="InterPro" id="IPR029016">
    <property type="entry name" value="GAF-like_dom_sf"/>
</dbReference>
<dbReference type="AlphaFoldDB" id="A0A2M8P137"/>
<protein>
    <recommendedName>
        <fullName evidence="7">PucR family transcriptional regulator</fullName>
    </recommendedName>
</protein>
<dbReference type="PANTHER" id="PTHR33744:SF1">
    <property type="entry name" value="DNA-BINDING TRANSCRIPTIONAL ACTIVATOR ADER"/>
    <property type="match status" value="1"/>
</dbReference>
<feature type="domain" description="CdaR GGDEF-like" evidence="4">
    <location>
        <begin position="318"/>
        <end position="443"/>
    </location>
</feature>